<feature type="non-terminal residue" evidence="1">
    <location>
        <position position="1"/>
    </location>
</feature>
<gene>
    <name evidence="1" type="ORF">LTS18_014250</name>
</gene>
<evidence type="ECO:0000313" key="1">
    <source>
        <dbReference type="EMBL" id="KAK3045241.1"/>
    </source>
</evidence>
<protein>
    <submittedName>
        <fullName evidence="1">Uncharacterized protein</fullName>
    </submittedName>
</protein>
<sequence>LNSNSSRQQTQASYFSDLGAKRVKIRSGPFTAPSMHENEGMAQFLERNSAKPCNDCLITWMRAGLEYANGTTANAHNGLWLHHVVQLDTGATDVVCPKGYEDLPIAANRFFASGNERSPQNLCLNGTSKTGYHFSEKSGIWTMIELMNQTPNPVDGYLTVEYEYVEAPFPPDFQNLTSVWLDVSGCKNSELETKTNTTFELDSPEPWTVPAEFDGRAVIMGGHLHDGGTRLEIMHNEKVVCESKATYGGTPSYIDPMGLKMDGMGDMGDMRMTHISDMSTCVLPVVKAGDEFTIRAHYNLTAHPGMREANGEQARVMGIGLMYFAAGDGEAQKATAQAEATAPEEGEEEEATSATPTQAFSSATESVGAASPSSKVFEGRA</sequence>
<organism evidence="1 2">
    <name type="scientific">Coniosporium uncinatum</name>
    <dbReference type="NCBI Taxonomy" id="93489"/>
    <lineage>
        <taxon>Eukaryota</taxon>
        <taxon>Fungi</taxon>
        <taxon>Dikarya</taxon>
        <taxon>Ascomycota</taxon>
        <taxon>Pezizomycotina</taxon>
        <taxon>Dothideomycetes</taxon>
        <taxon>Dothideomycetes incertae sedis</taxon>
        <taxon>Coniosporium</taxon>
    </lineage>
</organism>
<keyword evidence="2" id="KW-1185">Reference proteome</keyword>
<reference evidence="1" key="1">
    <citation type="submission" date="2024-09" db="EMBL/GenBank/DDBJ databases">
        <title>Black Yeasts Isolated from many extreme environments.</title>
        <authorList>
            <person name="Coleine C."/>
            <person name="Stajich J.E."/>
            <person name="Selbmann L."/>
        </authorList>
    </citation>
    <scope>NUCLEOTIDE SEQUENCE</scope>
    <source>
        <strain evidence="1">CCFEE 5737</strain>
    </source>
</reference>
<dbReference type="Proteomes" id="UP001186974">
    <property type="component" value="Unassembled WGS sequence"/>
</dbReference>
<evidence type="ECO:0000313" key="2">
    <source>
        <dbReference type="Proteomes" id="UP001186974"/>
    </source>
</evidence>
<dbReference type="EMBL" id="JAWDJW010010856">
    <property type="protein sequence ID" value="KAK3045241.1"/>
    <property type="molecule type" value="Genomic_DNA"/>
</dbReference>
<comment type="caution">
    <text evidence="1">The sequence shown here is derived from an EMBL/GenBank/DDBJ whole genome shotgun (WGS) entry which is preliminary data.</text>
</comment>
<feature type="non-terminal residue" evidence="1">
    <location>
        <position position="381"/>
    </location>
</feature>
<proteinExistence type="predicted"/>
<name>A0ACC3CVR2_9PEZI</name>
<accession>A0ACC3CVR2</accession>